<keyword evidence="1" id="KW-0238">DNA-binding</keyword>
<dbReference type="HAMAP" id="MF_00274">
    <property type="entry name" value="DNA_YbaB_EbfC"/>
    <property type="match status" value="1"/>
</dbReference>
<dbReference type="PIRSF" id="PIRSF004555">
    <property type="entry name" value="UCP004555"/>
    <property type="match status" value="1"/>
</dbReference>
<evidence type="ECO:0000256" key="1">
    <source>
        <dbReference type="ARBA" id="ARBA00023125"/>
    </source>
</evidence>
<dbReference type="PANTHER" id="PTHR33449">
    <property type="entry name" value="NUCLEOID-ASSOCIATED PROTEIN YBAB"/>
    <property type="match status" value="1"/>
</dbReference>
<protein>
    <recommendedName>
        <fullName evidence="4">Nucleoid-associated protein YaaK</fullName>
    </recommendedName>
</protein>
<dbReference type="GO" id="GO:0003677">
    <property type="term" value="F:DNA binding"/>
    <property type="evidence" value="ECO:0007669"/>
    <property type="project" value="UniProtKB-KW"/>
</dbReference>
<proteinExistence type="inferred from homology"/>
<evidence type="ECO:0000256" key="2">
    <source>
        <dbReference type="SAM" id="Coils"/>
    </source>
</evidence>
<evidence type="ECO:0000313" key="3">
    <source>
        <dbReference type="EMBL" id="CUV03221.1"/>
    </source>
</evidence>
<feature type="coiled-coil region" evidence="2">
    <location>
        <begin position="2"/>
        <end position="29"/>
    </location>
</feature>
<accession>A0A160VAL7</accession>
<evidence type="ECO:0008006" key="4">
    <source>
        <dbReference type="Google" id="ProtNLM"/>
    </source>
</evidence>
<dbReference type="Pfam" id="PF02575">
    <property type="entry name" value="YbaB_DNA_bd"/>
    <property type="match status" value="1"/>
</dbReference>
<dbReference type="NCBIfam" id="TIGR00103">
    <property type="entry name" value="DNA_YbaB_EbfC"/>
    <property type="match status" value="1"/>
</dbReference>
<dbReference type="AlphaFoldDB" id="A0A160VAL7"/>
<dbReference type="EMBL" id="FAXA01000378">
    <property type="protein sequence ID" value="CUV03221.1"/>
    <property type="molecule type" value="Genomic_DNA"/>
</dbReference>
<dbReference type="PANTHER" id="PTHR33449:SF1">
    <property type="entry name" value="NUCLEOID-ASSOCIATED PROTEIN YBAB"/>
    <property type="match status" value="1"/>
</dbReference>
<dbReference type="InterPro" id="IPR004401">
    <property type="entry name" value="YbaB/EbfC"/>
</dbReference>
<reference evidence="3" key="1">
    <citation type="submission" date="2015-10" db="EMBL/GenBank/DDBJ databases">
        <authorList>
            <person name="Gilbert D.G."/>
        </authorList>
    </citation>
    <scope>NUCLEOTIDE SEQUENCE</scope>
</reference>
<sequence length="99" mass="10460">MNRNMMRQAQQLQAQLQKIQEELEILTVEGTAGGGVVKVVMTGKQVVESVTIEPEAAEEVDLLQDLVAAAVNDAFSKTQELAAEKMGPLAGGLNIPGLG</sequence>
<keyword evidence="2" id="KW-0175">Coiled coil</keyword>
<dbReference type="GO" id="GO:0005829">
    <property type="term" value="C:cytosol"/>
    <property type="evidence" value="ECO:0007669"/>
    <property type="project" value="TreeGrafter"/>
</dbReference>
<dbReference type="Gene3D" id="3.30.1310.10">
    <property type="entry name" value="Nucleoid-associated protein YbaB-like domain"/>
    <property type="match status" value="1"/>
</dbReference>
<gene>
    <name evidence="3" type="ORF">MGWOODY_Clf268</name>
</gene>
<dbReference type="SUPFAM" id="SSF82607">
    <property type="entry name" value="YbaB-like"/>
    <property type="match status" value="1"/>
</dbReference>
<dbReference type="InterPro" id="IPR036894">
    <property type="entry name" value="YbaB-like_sf"/>
</dbReference>
<name>A0A160VAL7_9ZZZZ</name>
<organism evidence="3">
    <name type="scientific">hydrothermal vent metagenome</name>
    <dbReference type="NCBI Taxonomy" id="652676"/>
    <lineage>
        <taxon>unclassified sequences</taxon>
        <taxon>metagenomes</taxon>
        <taxon>ecological metagenomes</taxon>
    </lineage>
</organism>